<organism evidence="4 5">
    <name type="scientific">Kribbella albertanoniae</name>
    <dbReference type="NCBI Taxonomy" id="1266829"/>
    <lineage>
        <taxon>Bacteria</taxon>
        <taxon>Bacillati</taxon>
        <taxon>Actinomycetota</taxon>
        <taxon>Actinomycetes</taxon>
        <taxon>Propionibacteriales</taxon>
        <taxon>Kribbellaceae</taxon>
        <taxon>Kribbella</taxon>
    </lineage>
</organism>
<dbReference type="PANTHER" id="PTHR32305">
    <property type="match status" value="1"/>
</dbReference>
<evidence type="ECO:0000256" key="1">
    <source>
        <dbReference type="SAM" id="Phobius"/>
    </source>
</evidence>
<feature type="chain" id="PRO_5020660610" evidence="2">
    <location>
        <begin position="41"/>
        <end position="2227"/>
    </location>
</feature>
<name>A0A4R4QGY2_9ACTN</name>
<reference evidence="4 5" key="1">
    <citation type="submission" date="2019-03" db="EMBL/GenBank/DDBJ databases">
        <title>Draft genome sequences of novel Actinobacteria.</title>
        <authorList>
            <person name="Sahin N."/>
            <person name="Ay H."/>
            <person name="Saygin H."/>
        </authorList>
    </citation>
    <scope>NUCLEOTIDE SEQUENCE [LARGE SCALE GENOMIC DNA]</scope>
    <source>
        <strain evidence="4 5">JCM 30547</strain>
    </source>
</reference>
<dbReference type="Gene3D" id="2.180.10.10">
    <property type="entry name" value="RHS repeat-associated core"/>
    <property type="match status" value="1"/>
</dbReference>
<evidence type="ECO:0000259" key="3">
    <source>
        <dbReference type="Pfam" id="PF20148"/>
    </source>
</evidence>
<dbReference type="Proteomes" id="UP000295075">
    <property type="component" value="Unassembled WGS sequence"/>
</dbReference>
<dbReference type="InterPro" id="IPR050708">
    <property type="entry name" value="T6SS_VgrG/RHS"/>
</dbReference>
<dbReference type="Pfam" id="PF20148">
    <property type="entry name" value="DUF6531"/>
    <property type="match status" value="1"/>
</dbReference>
<keyword evidence="1" id="KW-0812">Transmembrane</keyword>
<proteinExistence type="predicted"/>
<dbReference type="EMBL" id="SMKA01000004">
    <property type="protein sequence ID" value="TDC34976.1"/>
    <property type="molecule type" value="Genomic_DNA"/>
</dbReference>
<dbReference type="InterPro" id="IPR045351">
    <property type="entry name" value="DUF6531"/>
</dbReference>
<dbReference type="Pfam" id="PF05593">
    <property type="entry name" value="RHS_repeat"/>
    <property type="match status" value="2"/>
</dbReference>
<evidence type="ECO:0000313" key="4">
    <source>
        <dbReference type="EMBL" id="TDC34976.1"/>
    </source>
</evidence>
<dbReference type="InterPro" id="IPR022385">
    <property type="entry name" value="Rhs_assc_core"/>
</dbReference>
<accession>A0A4R4QGY2</accession>
<feature type="signal peptide" evidence="2">
    <location>
        <begin position="1"/>
        <end position="40"/>
    </location>
</feature>
<feature type="transmembrane region" description="Helical" evidence="1">
    <location>
        <begin position="2093"/>
        <end position="2119"/>
    </location>
</feature>
<dbReference type="InterPro" id="IPR031325">
    <property type="entry name" value="RHS_repeat"/>
</dbReference>
<dbReference type="OrthoDB" id="9762066at2"/>
<comment type="caution">
    <text evidence="4">The sequence shown here is derived from an EMBL/GenBank/DDBJ whole genome shotgun (WGS) entry which is preliminary data.</text>
</comment>
<sequence length="2227" mass="234115">MYVLDRSQRARVQRFPRVVAAFVALSLLVTGLEAEQPAQAVPVADPVPPATKVASRPDLVSAVVTARSQGAKVEVESMRTETATTWANPDGTMTTEAHMAPVRFKNASGQWRSVNLELAKGTDGTVAPKGHQLGLRLGKRTTGTGGVFASAASANGGLMEWLAPFGLPEPSVGGTKATYADVQPGVDLALDARRSGFEADFVVKSRPESAPVWRLPLRTKGLTARTAKSGVIEFVDAGNVVRGRIPVAYMWDAAKNPVTGEPATKTVVSVSVEHVSPGKATLVVAPDQAWFMDPARVFPVTVDPTYVAGTASPSFDTFVQTSVGTDLSSTTDLRVGKNGTHQERTFFNFGTGPFQGKDIVSATLSLYQDGATTCTPTAVNLYGAGVASSSTTWANQPTISSTLSGTASFAKGFSGSCVAGRVGIPMTSLAQYWATTQAGTVGVALKAASESDASYWKRFRSMESSTDPFVSFTWNRKPNAPATVEPSEAVAYAAPGETSSSLYSASLRPWVRTKATDPDGNTVKYIFEFYTGSGSTLSVKGTCTSSVYASGTTAGCRPATDLPDNTLLYIRAKANDGRLDGPWVSYNQRLRTGAQTPAQPAISCPAPHGNNTWQDTAPTVDVKCTITATGTGYNAPGYLRVIIDGKRPAANPAGGAEGQIKITPSSDPTVAKWDVTFPKDKAGLHTIVTQAETPAGRFSTPNKTHAFGWGGTALTSPTADPRITTADNIRVTAAGPPKGTASNVSARVKWRISGYGGADDLVGWNEDATDLPVTDNGTGGVTVNTLWDTKKATSDANLDSDPDAAGVQPTVLNERVPVKLDIQVCFKYGSTEQCTWSQTPDTTIQRVPHAFGNGYPTAEAGPGQVALSTGEFNMSATDISVPGYTGDLSISRSHMTYETPRTPLENLFGDGWSTQFDGADAGAAGMQVVDSTRTDGTLVLMDGDGTTLVFETPNAQRRTTAAFATGNWVPVDEDTQLDGSRLTVSGSGASTLLSYTEDDGTITTWTLPAAPTANADAQFRPAGIAEPGIAGKTTFSYDGTGRVARVIAPAPPGVTCGAFNPSAPLTGLNPGCRALRLAYDTVGSSMVRIGEAWLDIYNPDKSGGAGMDSIKVSTYSYDTLGRLIRVTDPRSNLSTEYGYNEGNDLISVKPAGQIAYQLNYLTVDQRQKLDSVKRDRPAGDPTGGTATLGKFVYDVPLSGPGLPDLSATSVARWNQKSSPANGYAVFGPDRLISGTPTTDDWQYADLQYTDAANYTVNTSQYGAGDWQYTSTDYNEEGNIVRALDERALRSVIDGSMPPGASVDQLASLTVYNADIKNAAGDTITPAGSMVTDAYGPARYAALKDGTVTWIRPHSRTTYDQDAPNAGINPDTSLPYRLATSETSYAHDPGTGTDLEITGRTLTDYAAPIAGDTDGWAQSRPSKTIADLDLDGINSAGDIAKTTRYDAEGRVVETRQPASNGSDAGTTKTVYYTTVANSQFAECGGKPQWAGLVCKTYPAAQPNSAAGSTPTLPSTTTSAFTYLLAPKTVTETSGPVTRTSTTSFLLDGRTASTKTTVDGLTGSKAITEKIPTYDTATGQAILTTAKNSSGETVGTVTTGYDTWGRQTTYQPSGETASTTVYDAAGRTKTVTDANGSTTYTYDGTDAVGNSEHRGLPTKVEVTTAGSTWTSVGAYDADGAQTIQKLPGGITQYNDIDNAGEAGGRRYTGQVTSLNADGSTTVDPNGPWLSWSIENDVDGRVVREWTPDGAAFTGPAGDAPGDAIPYDRAYTYDNAGRLTQVRDRTAAATGIDVTDPSEIPSCITRSYGFDRNDNRLTKATAPAATDGACTTTGATTVTHAFDTADRPTTGANGIGTYSYDALGRTTNLPAADAPHPTDGDITLSYYDNDLPESISQGGTTTSFTLDAADRRSTESVTDATGTKQTVRHYADSSDNPTWVTQGSVTTRYAELIGDDLNLTVDQTGAADLTIANPHGDVVTSVELPAAGTAATSIGGWNGYDEYGNAAAANANHTGTVNYGWVGAKQRATSGAGLVLMGVRLYNAATGLFTSLDPVAGGNANAYIYPADPINSSDLDGQWKRPKWLNWKNVARVATVAAFGACIVVSAGACLAAGVVAAGLSARAKTGTFKSRRFLKAWGVGSLWALGGGVVGKGIGKMYGERGVRYAKHMRIGKWRSRWLRRVRGFNGRPTTPRRGMYYVHQAMTGGYMSAAQAVNWKKKPRRSRAQYID</sequence>
<keyword evidence="5" id="KW-1185">Reference proteome</keyword>
<feature type="domain" description="DUF6531" evidence="3">
    <location>
        <begin position="865"/>
        <end position="950"/>
    </location>
</feature>
<protein>
    <submittedName>
        <fullName evidence="4">RHS repeat protein</fullName>
    </submittedName>
</protein>
<keyword evidence="2" id="KW-0732">Signal</keyword>
<dbReference type="PANTHER" id="PTHR32305:SF15">
    <property type="entry name" value="PROTEIN RHSA-RELATED"/>
    <property type="match status" value="1"/>
</dbReference>
<gene>
    <name evidence="4" type="ORF">E1261_02000</name>
</gene>
<dbReference type="NCBIfam" id="TIGR03696">
    <property type="entry name" value="Rhs_assc_core"/>
    <property type="match status" value="1"/>
</dbReference>
<evidence type="ECO:0000313" key="5">
    <source>
        <dbReference type="Proteomes" id="UP000295075"/>
    </source>
</evidence>
<evidence type="ECO:0000256" key="2">
    <source>
        <dbReference type="SAM" id="SignalP"/>
    </source>
</evidence>
<keyword evidence="1" id="KW-1133">Transmembrane helix</keyword>
<feature type="transmembrane region" description="Helical" evidence="1">
    <location>
        <begin position="2131"/>
        <end position="2152"/>
    </location>
</feature>
<keyword evidence="1" id="KW-0472">Membrane</keyword>